<organism evidence="1 2">
    <name type="scientific">Stentor coeruleus</name>
    <dbReference type="NCBI Taxonomy" id="5963"/>
    <lineage>
        <taxon>Eukaryota</taxon>
        <taxon>Sar</taxon>
        <taxon>Alveolata</taxon>
        <taxon>Ciliophora</taxon>
        <taxon>Postciliodesmatophora</taxon>
        <taxon>Heterotrichea</taxon>
        <taxon>Heterotrichida</taxon>
        <taxon>Stentoridae</taxon>
        <taxon>Stentor</taxon>
    </lineage>
</organism>
<dbReference type="AlphaFoldDB" id="A0A1R2BYM3"/>
<dbReference type="Proteomes" id="UP000187209">
    <property type="component" value="Unassembled WGS sequence"/>
</dbReference>
<reference evidence="1 2" key="1">
    <citation type="submission" date="2016-11" db="EMBL/GenBank/DDBJ databases">
        <title>The macronuclear genome of Stentor coeruleus: a giant cell with tiny introns.</title>
        <authorList>
            <person name="Slabodnick M."/>
            <person name="Ruby J.G."/>
            <person name="Reiff S.B."/>
            <person name="Swart E.C."/>
            <person name="Gosai S."/>
            <person name="Prabakaran S."/>
            <person name="Witkowska E."/>
            <person name="Larue G.E."/>
            <person name="Fisher S."/>
            <person name="Freeman R.M."/>
            <person name="Gunawardena J."/>
            <person name="Chu W."/>
            <person name="Stover N.A."/>
            <person name="Gregory B.D."/>
            <person name="Nowacki M."/>
            <person name="Derisi J."/>
            <person name="Roy S.W."/>
            <person name="Marshall W.F."/>
            <person name="Sood P."/>
        </authorList>
    </citation>
    <scope>NUCLEOTIDE SEQUENCE [LARGE SCALE GENOMIC DNA]</scope>
    <source>
        <strain evidence="1">WM001</strain>
    </source>
</reference>
<name>A0A1R2BYM3_9CILI</name>
<protein>
    <submittedName>
        <fullName evidence="1">Uncharacterized protein</fullName>
    </submittedName>
</protein>
<sequence length="291" mass="33530">MKLQLIKTEANWLHTRVGCYVSLDNQLLEVITPLNSPHESPILDIPPEGILRLIFKDMGHCEGYLASISLPLLNFTKSSTLWLPLYTNSISDVLQLPISEPTMPRIQINVMVSDSKTLCDDELFQSFSDIHIENDGEIVVASEILAPSINEPILCKTSTFKVSRNAGFVEKLVLQLKKYITLSSEQKNLALMYKEKCLELESRLDANENKIRDLIEYTKDCQDKVYDREMEMMDRIIQQEREICELQTSLSELNGKLRHAQHESFYAKETMKGLGCWQEYKENNILCEDYK</sequence>
<keyword evidence="2" id="KW-1185">Reference proteome</keyword>
<dbReference type="EMBL" id="MPUH01000362">
    <property type="protein sequence ID" value="OMJ81896.1"/>
    <property type="molecule type" value="Genomic_DNA"/>
</dbReference>
<evidence type="ECO:0000313" key="2">
    <source>
        <dbReference type="Proteomes" id="UP000187209"/>
    </source>
</evidence>
<gene>
    <name evidence="1" type="ORF">SteCoe_17535</name>
</gene>
<comment type="caution">
    <text evidence="1">The sequence shown here is derived from an EMBL/GenBank/DDBJ whole genome shotgun (WGS) entry which is preliminary data.</text>
</comment>
<accession>A0A1R2BYM3</accession>
<evidence type="ECO:0000313" key="1">
    <source>
        <dbReference type="EMBL" id="OMJ81896.1"/>
    </source>
</evidence>
<proteinExistence type="predicted"/>